<dbReference type="Pfam" id="PF03959">
    <property type="entry name" value="FSH1"/>
    <property type="match status" value="1"/>
</dbReference>
<dbReference type="AlphaFoldDB" id="A0A8H5D8G2"/>
<evidence type="ECO:0000313" key="4">
    <source>
        <dbReference type="EMBL" id="KAF5355173.1"/>
    </source>
</evidence>
<feature type="domain" description="Serine hydrolase" evidence="3">
    <location>
        <begin position="1"/>
        <end position="213"/>
    </location>
</feature>
<evidence type="ECO:0000313" key="5">
    <source>
        <dbReference type="Proteomes" id="UP000559027"/>
    </source>
</evidence>
<dbReference type="GO" id="GO:0005634">
    <property type="term" value="C:nucleus"/>
    <property type="evidence" value="ECO:0007669"/>
    <property type="project" value="TreeGrafter"/>
</dbReference>
<dbReference type="Proteomes" id="UP000559027">
    <property type="component" value="Unassembled WGS sequence"/>
</dbReference>
<accession>A0A8H5D8G2</accession>
<reference evidence="4 5" key="1">
    <citation type="journal article" date="2020" name="ISME J.">
        <title>Uncovering the hidden diversity of litter-decomposition mechanisms in mushroom-forming fungi.</title>
        <authorList>
            <person name="Floudas D."/>
            <person name="Bentzer J."/>
            <person name="Ahren D."/>
            <person name="Johansson T."/>
            <person name="Persson P."/>
            <person name="Tunlid A."/>
        </authorList>
    </citation>
    <scope>NUCLEOTIDE SEQUENCE [LARGE SCALE GENOMIC DNA]</scope>
    <source>
        <strain evidence="4 5">CBS 146.42</strain>
    </source>
</reference>
<protein>
    <recommendedName>
        <fullName evidence="3">Serine hydrolase domain-containing protein</fullName>
    </recommendedName>
</protein>
<proteinExistence type="predicted"/>
<feature type="compositionally biased region" description="Low complexity" evidence="2">
    <location>
        <begin position="227"/>
        <end position="240"/>
    </location>
</feature>
<dbReference type="OrthoDB" id="2094269at2759"/>
<comment type="caution">
    <text evidence="4">The sequence shown here is derived from an EMBL/GenBank/DDBJ whole genome shotgun (WGS) entry which is preliminary data.</text>
</comment>
<evidence type="ECO:0000256" key="2">
    <source>
        <dbReference type="SAM" id="MobiDB-lite"/>
    </source>
</evidence>
<dbReference type="InterPro" id="IPR029058">
    <property type="entry name" value="AB_hydrolase_fold"/>
</dbReference>
<dbReference type="GO" id="GO:0005737">
    <property type="term" value="C:cytoplasm"/>
    <property type="evidence" value="ECO:0007669"/>
    <property type="project" value="TreeGrafter"/>
</dbReference>
<keyword evidence="5" id="KW-1185">Reference proteome</keyword>
<dbReference type="PANTHER" id="PTHR48070">
    <property type="entry name" value="ESTERASE OVCA2"/>
    <property type="match status" value="1"/>
</dbReference>
<sequence>MAAKRSVLVLHGYSQNANIFSKRLGALRKEAKDIDLVFIDAPHVLQPVDLISAHARNPALNFDAPEADLQAAEQDLLLTPRVGLEESLAAVRDVLKVRTFEGVMGFSQGAAFAAIVAALLEKPETYPPFLIDGKPPHPPMKFCVAVSGFRLMDPICEPLFNPSYSTPTLHVIGKNDIVVIEERSRKLIAVSSNKRIEEHEGGHFVPTKGNWRKFLVEYLRNPSGDIPSPGMSSASAPPSGTVTPTTAASGGSSANMLAQKL</sequence>
<dbReference type="EMBL" id="JAACJO010000008">
    <property type="protein sequence ID" value="KAF5355173.1"/>
    <property type="molecule type" value="Genomic_DNA"/>
</dbReference>
<dbReference type="InterPro" id="IPR050593">
    <property type="entry name" value="LovG"/>
</dbReference>
<gene>
    <name evidence="4" type="ORF">D9756_005692</name>
</gene>
<dbReference type="PANTHER" id="PTHR48070:SF6">
    <property type="entry name" value="ESTERASE OVCA2"/>
    <property type="match status" value="1"/>
</dbReference>
<organism evidence="4 5">
    <name type="scientific">Leucocoprinus leucothites</name>
    <dbReference type="NCBI Taxonomy" id="201217"/>
    <lineage>
        <taxon>Eukaryota</taxon>
        <taxon>Fungi</taxon>
        <taxon>Dikarya</taxon>
        <taxon>Basidiomycota</taxon>
        <taxon>Agaricomycotina</taxon>
        <taxon>Agaricomycetes</taxon>
        <taxon>Agaricomycetidae</taxon>
        <taxon>Agaricales</taxon>
        <taxon>Agaricineae</taxon>
        <taxon>Agaricaceae</taxon>
        <taxon>Leucocoprinus</taxon>
    </lineage>
</organism>
<dbReference type="InterPro" id="IPR005645">
    <property type="entry name" value="FSH-like_dom"/>
</dbReference>
<name>A0A8H5D8G2_9AGAR</name>
<dbReference type="GO" id="GO:0016787">
    <property type="term" value="F:hydrolase activity"/>
    <property type="evidence" value="ECO:0007669"/>
    <property type="project" value="UniProtKB-KW"/>
</dbReference>
<feature type="region of interest" description="Disordered" evidence="2">
    <location>
        <begin position="226"/>
        <end position="261"/>
    </location>
</feature>
<evidence type="ECO:0000256" key="1">
    <source>
        <dbReference type="ARBA" id="ARBA00022801"/>
    </source>
</evidence>
<evidence type="ECO:0000259" key="3">
    <source>
        <dbReference type="Pfam" id="PF03959"/>
    </source>
</evidence>
<keyword evidence="1" id="KW-0378">Hydrolase</keyword>
<feature type="compositionally biased region" description="Polar residues" evidence="2">
    <location>
        <begin position="241"/>
        <end position="261"/>
    </location>
</feature>
<dbReference type="Gene3D" id="3.40.50.1820">
    <property type="entry name" value="alpha/beta hydrolase"/>
    <property type="match status" value="1"/>
</dbReference>
<dbReference type="SUPFAM" id="SSF53474">
    <property type="entry name" value="alpha/beta-Hydrolases"/>
    <property type="match status" value="1"/>
</dbReference>